<dbReference type="InterPro" id="IPR050724">
    <property type="entry name" value="Glu_Leu_Phe_Val_DH"/>
</dbReference>
<dbReference type="Pfam" id="PF02812">
    <property type="entry name" value="ELFV_dehydrog_N"/>
    <property type="match status" value="1"/>
</dbReference>
<dbReference type="NCBIfam" id="NF006929">
    <property type="entry name" value="PRK09414.1"/>
    <property type="match status" value="1"/>
</dbReference>
<comment type="catalytic activity">
    <reaction evidence="5">
        <text>L-glutamate + NADP(+) + H2O = 2-oxoglutarate + NH4(+) + NADPH + H(+)</text>
        <dbReference type="Rhea" id="RHEA:11612"/>
        <dbReference type="ChEBI" id="CHEBI:15377"/>
        <dbReference type="ChEBI" id="CHEBI:15378"/>
        <dbReference type="ChEBI" id="CHEBI:16810"/>
        <dbReference type="ChEBI" id="CHEBI:28938"/>
        <dbReference type="ChEBI" id="CHEBI:29985"/>
        <dbReference type="ChEBI" id="CHEBI:57783"/>
        <dbReference type="ChEBI" id="CHEBI:58349"/>
        <dbReference type="EC" id="1.4.1.4"/>
    </reaction>
</comment>
<evidence type="ECO:0000256" key="9">
    <source>
        <dbReference type="PIRSR" id="PIRSR000185-3"/>
    </source>
</evidence>
<dbReference type="SUPFAM" id="SSF53223">
    <property type="entry name" value="Aminoacid dehydrogenase-like, N-terminal domain"/>
    <property type="match status" value="1"/>
</dbReference>
<gene>
    <name evidence="12" type="primary">gdhA</name>
    <name evidence="12" type="ORF">GCM10011494_25850</name>
</gene>
<keyword evidence="8" id="KW-0547">Nucleotide-binding</keyword>
<dbReference type="RefSeq" id="WP_188771965.1">
    <property type="nucleotide sequence ID" value="NZ_BMHK01000017.1"/>
</dbReference>
<dbReference type="Proteomes" id="UP000608154">
    <property type="component" value="Unassembled WGS sequence"/>
</dbReference>
<dbReference type="SUPFAM" id="SSF51735">
    <property type="entry name" value="NAD(P)-binding Rossmann-fold domains"/>
    <property type="match status" value="1"/>
</dbReference>
<dbReference type="Pfam" id="PF00208">
    <property type="entry name" value="ELFV_dehydrog"/>
    <property type="match status" value="1"/>
</dbReference>
<evidence type="ECO:0000256" key="2">
    <source>
        <dbReference type="ARBA" id="ARBA00006382"/>
    </source>
</evidence>
<feature type="domain" description="Glutamate/phenylalanine/leucine/valine/L-tryptophan dehydrogenase C-terminal" evidence="11">
    <location>
        <begin position="206"/>
        <end position="449"/>
    </location>
</feature>
<dbReference type="CDD" id="cd05313">
    <property type="entry name" value="NAD_bind_2_Glu_DH"/>
    <property type="match status" value="1"/>
</dbReference>
<sequence length="451" mass="49315">MAIVDHVDFAGFMEGVKRRNPHQPEFVQAVQEVAEDIFDFIADKEEYHEQQILRRIAEPDRVVSFRVCWEDDSGCIRVQRGWRVQNNNAIGPYKGGLRFHPNVSESVLKFLAFEQTFKNALTGLPMGGGKGGANFNPKGKSVREIMRFCQSFMTELYRHIGADVDVPAGDIGVGAREIGYMFGQYKRITNHFTGVLTGKGLEYGGSLIRPEATGYGAVYFMAEMLANRGHDLQGKTAVISGSGNVATHAAEKIVHLGGKPVTLSDSGGFIHDPDGLTLEKIEWVKQHKTHRRGRISEYADEFKGSTFHEGKTPWNVSCDVALPCATQNELDGEDARALVANGCIALSEGANMPCNLEAVHVFKDARIMFAPGKAANAGGVAVSGLEMSQNSSRRSWTEGELQQMLKDIMSGIHTRCLTYGERGGGYVDYVRGANIAGFKKVADAMLAFGVV</sequence>
<dbReference type="GO" id="GO:0005829">
    <property type="term" value="C:cytosol"/>
    <property type="evidence" value="ECO:0007669"/>
    <property type="project" value="TreeGrafter"/>
</dbReference>
<evidence type="ECO:0000313" key="13">
    <source>
        <dbReference type="Proteomes" id="UP000608154"/>
    </source>
</evidence>
<dbReference type="InterPro" id="IPR033922">
    <property type="entry name" value="NAD_bind_Glu_DH"/>
</dbReference>
<evidence type="ECO:0000256" key="3">
    <source>
        <dbReference type="ARBA" id="ARBA00011643"/>
    </source>
</evidence>
<evidence type="ECO:0000259" key="11">
    <source>
        <dbReference type="SMART" id="SM00839"/>
    </source>
</evidence>
<feature type="binding site" evidence="8">
    <location>
        <position position="94"/>
    </location>
    <ligand>
        <name>substrate</name>
    </ligand>
</feature>
<organism evidence="12 13">
    <name type="scientific">Novosphingobium endophyticum</name>
    <dbReference type="NCBI Taxonomy" id="1955250"/>
    <lineage>
        <taxon>Bacteria</taxon>
        <taxon>Pseudomonadati</taxon>
        <taxon>Pseudomonadota</taxon>
        <taxon>Alphaproteobacteria</taxon>
        <taxon>Sphingomonadales</taxon>
        <taxon>Sphingomonadaceae</taxon>
        <taxon>Novosphingobium</taxon>
    </lineage>
</organism>
<feature type="binding site" evidence="8">
    <location>
        <position position="383"/>
    </location>
    <ligand>
        <name>substrate</name>
    </ligand>
</feature>
<reference evidence="12" key="1">
    <citation type="journal article" date="2014" name="Int. J. Syst. Evol. Microbiol.">
        <title>Complete genome sequence of Corynebacterium casei LMG S-19264T (=DSM 44701T), isolated from a smear-ripened cheese.</title>
        <authorList>
            <consortium name="US DOE Joint Genome Institute (JGI-PGF)"/>
            <person name="Walter F."/>
            <person name="Albersmeier A."/>
            <person name="Kalinowski J."/>
            <person name="Ruckert C."/>
        </authorList>
    </citation>
    <scope>NUCLEOTIDE SEQUENCE</scope>
    <source>
        <strain evidence="12">CGMCC 1.15095</strain>
    </source>
</reference>
<feature type="binding site" evidence="8">
    <location>
        <position position="115"/>
    </location>
    <ligand>
        <name>substrate</name>
    </ligand>
</feature>
<dbReference type="FunFam" id="3.40.50.10860:FF:000002">
    <property type="entry name" value="Glutamate dehydrogenase"/>
    <property type="match status" value="1"/>
</dbReference>
<dbReference type="InterPro" id="IPR014362">
    <property type="entry name" value="Glu_DH"/>
</dbReference>
<evidence type="ECO:0000256" key="10">
    <source>
        <dbReference type="RuleBase" id="RU004417"/>
    </source>
</evidence>
<comment type="similarity">
    <text evidence="2 6 10">Belongs to the Glu/Leu/Phe/Val dehydrogenases family.</text>
</comment>
<dbReference type="FunFam" id="1.10.285.10:FF:000001">
    <property type="entry name" value="Glutamate dehydrogenase"/>
    <property type="match status" value="1"/>
</dbReference>
<dbReference type="InterPro" id="IPR006095">
    <property type="entry name" value="Glu/Leu/Phe/Val/Trp_DH"/>
</dbReference>
<keyword evidence="13" id="KW-1185">Reference proteome</keyword>
<evidence type="ECO:0000256" key="6">
    <source>
        <dbReference type="PIRNR" id="PIRNR000185"/>
    </source>
</evidence>
<protein>
    <recommendedName>
        <fullName evidence="6">Glutamate dehydrogenase</fullName>
    </recommendedName>
</protein>
<dbReference type="SMART" id="SM00839">
    <property type="entry name" value="ELFV_dehydrog"/>
    <property type="match status" value="1"/>
</dbReference>
<evidence type="ECO:0000256" key="7">
    <source>
        <dbReference type="PIRSR" id="PIRSR000185-1"/>
    </source>
</evidence>
<dbReference type="GO" id="GO:0006537">
    <property type="term" value="P:glutamate biosynthetic process"/>
    <property type="evidence" value="ECO:0007669"/>
    <property type="project" value="UniProtKB-ARBA"/>
</dbReference>
<dbReference type="PANTHER" id="PTHR43571">
    <property type="entry name" value="NADP-SPECIFIC GLUTAMATE DEHYDROGENASE 1-RELATED"/>
    <property type="match status" value="1"/>
</dbReference>
<dbReference type="InterPro" id="IPR046346">
    <property type="entry name" value="Aminoacid_DH-like_N_sf"/>
</dbReference>
<comment type="function">
    <text evidence="1">Catalyzes the reversible oxidative deamination of glutamate to alpha-ketoglutarate and ammonia.</text>
</comment>
<feature type="active site" description="Proton donor" evidence="7">
    <location>
        <position position="130"/>
    </location>
</feature>
<dbReference type="GO" id="GO:0000166">
    <property type="term" value="F:nucleotide binding"/>
    <property type="evidence" value="ECO:0007669"/>
    <property type="project" value="UniProtKB-KW"/>
</dbReference>
<feature type="site" description="Important for catalysis" evidence="9">
    <location>
        <position position="170"/>
    </location>
</feature>
<dbReference type="PIRSF" id="PIRSF000185">
    <property type="entry name" value="Glu_DH"/>
    <property type="match status" value="1"/>
</dbReference>
<dbReference type="InterPro" id="IPR033524">
    <property type="entry name" value="Glu/Leu/Phe/Val_DH_AS"/>
</dbReference>
<dbReference type="InterPro" id="IPR006096">
    <property type="entry name" value="Glu/Leu/Phe/Val/Trp_DH_C"/>
</dbReference>
<dbReference type="GO" id="GO:0004354">
    <property type="term" value="F:glutamate dehydrogenase (NADP+) activity"/>
    <property type="evidence" value="ECO:0007669"/>
    <property type="project" value="UniProtKB-EC"/>
</dbReference>
<name>A0A916TTB9_9SPHN</name>
<comment type="caution">
    <text evidence="12">The sequence shown here is derived from an EMBL/GenBank/DDBJ whole genome shotgun (WGS) entry which is preliminary data.</text>
</comment>
<proteinExistence type="inferred from homology"/>
<dbReference type="Gene3D" id="3.40.50.720">
    <property type="entry name" value="NAD(P)-binding Rossmann-like Domain"/>
    <property type="match status" value="1"/>
</dbReference>
<evidence type="ECO:0000256" key="8">
    <source>
        <dbReference type="PIRSR" id="PIRSR000185-2"/>
    </source>
</evidence>
<keyword evidence="4 6" id="KW-0560">Oxidoreductase</keyword>
<dbReference type="PROSITE" id="PS00074">
    <property type="entry name" value="GLFV_DEHYDROGENASE"/>
    <property type="match status" value="1"/>
</dbReference>
<comment type="subunit">
    <text evidence="3">Homohexamer.</text>
</comment>
<dbReference type="Gene3D" id="3.40.50.10860">
    <property type="entry name" value="Leucine Dehydrogenase, chain A, domain 1"/>
    <property type="match status" value="1"/>
</dbReference>
<dbReference type="FunFam" id="3.40.50.720:FF:000030">
    <property type="entry name" value="Glutamate dehydrogenase"/>
    <property type="match status" value="1"/>
</dbReference>
<dbReference type="InterPro" id="IPR036291">
    <property type="entry name" value="NAD(P)-bd_dom_sf"/>
</dbReference>
<evidence type="ECO:0000256" key="1">
    <source>
        <dbReference type="ARBA" id="ARBA00003868"/>
    </source>
</evidence>
<reference evidence="12" key="2">
    <citation type="submission" date="2020-09" db="EMBL/GenBank/DDBJ databases">
        <authorList>
            <person name="Sun Q."/>
            <person name="Zhou Y."/>
        </authorList>
    </citation>
    <scope>NUCLEOTIDE SEQUENCE</scope>
    <source>
        <strain evidence="12">CGMCC 1.15095</strain>
    </source>
</reference>
<accession>A0A916TTB9</accession>
<dbReference type="AlphaFoldDB" id="A0A916TTB9"/>
<dbReference type="InterPro" id="IPR006097">
    <property type="entry name" value="Glu/Leu/Phe/Val/Trp_DH_dimer"/>
</dbReference>
<evidence type="ECO:0000256" key="4">
    <source>
        <dbReference type="ARBA" id="ARBA00023002"/>
    </source>
</evidence>
<evidence type="ECO:0000313" key="12">
    <source>
        <dbReference type="EMBL" id="GGC06039.1"/>
    </source>
</evidence>
<keyword evidence="8" id="KW-0520">NAD</keyword>
<dbReference type="EMBL" id="BMHK01000017">
    <property type="protein sequence ID" value="GGC06039.1"/>
    <property type="molecule type" value="Genomic_DNA"/>
</dbReference>
<feature type="binding site" evidence="8">
    <location>
        <position position="169"/>
    </location>
    <ligand>
        <name>substrate</name>
    </ligand>
</feature>
<dbReference type="PRINTS" id="PR00082">
    <property type="entry name" value="GLFDHDRGNASE"/>
</dbReference>
<feature type="binding site" evidence="8">
    <location>
        <position position="213"/>
    </location>
    <ligand>
        <name>NAD(+)</name>
        <dbReference type="ChEBI" id="CHEBI:57540"/>
    </ligand>
</feature>
<feature type="binding site" evidence="8">
    <location>
        <position position="244"/>
    </location>
    <ligand>
        <name>NAD(+)</name>
        <dbReference type="ChEBI" id="CHEBI:57540"/>
    </ligand>
</feature>
<feature type="binding site" evidence="8">
    <location>
        <position position="118"/>
    </location>
    <ligand>
        <name>substrate</name>
    </ligand>
</feature>
<evidence type="ECO:0000256" key="5">
    <source>
        <dbReference type="ARBA" id="ARBA00048584"/>
    </source>
</evidence>
<dbReference type="PANTHER" id="PTHR43571:SF1">
    <property type="entry name" value="NADP-SPECIFIC GLUTAMATE DEHYDROGENASE 1-RELATED"/>
    <property type="match status" value="1"/>
</dbReference>
<dbReference type="Gene3D" id="1.10.285.10">
    <property type="entry name" value="Glutamate Dehydrogenase, chain A, domain 3"/>
    <property type="match status" value="2"/>
</dbReference>